<keyword evidence="2" id="KW-1185">Reference proteome</keyword>
<dbReference type="Proteomes" id="UP000251853">
    <property type="component" value="Unassembled WGS sequence"/>
</dbReference>
<evidence type="ECO:0000313" key="2">
    <source>
        <dbReference type="Proteomes" id="UP000251853"/>
    </source>
</evidence>
<gene>
    <name evidence="1" type="ORF">NCTC11224_04592</name>
</gene>
<dbReference type="AlphaFoldDB" id="A0A2X2UPK6"/>
<reference evidence="1 2" key="1">
    <citation type="submission" date="2018-06" db="EMBL/GenBank/DDBJ databases">
        <authorList>
            <consortium name="Pathogen Informatics"/>
            <person name="Doyle S."/>
        </authorList>
    </citation>
    <scope>NUCLEOTIDE SEQUENCE [LARGE SCALE GENOMIC DNA]</scope>
    <source>
        <strain evidence="1 2">NCTC11224</strain>
    </source>
</reference>
<proteinExistence type="predicted"/>
<dbReference type="EMBL" id="UAVW01000018">
    <property type="protein sequence ID" value="SQB15521.1"/>
    <property type="molecule type" value="Genomic_DNA"/>
</dbReference>
<evidence type="ECO:0000313" key="1">
    <source>
        <dbReference type="EMBL" id="SQB15521.1"/>
    </source>
</evidence>
<organism evidence="1 2">
    <name type="scientific">Enterocloster clostridioformis</name>
    <dbReference type="NCBI Taxonomy" id="1531"/>
    <lineage>
        <taxon>Bacteria</taxon>
        <taxon>Bacillati</taxon>
        <taxon>Bacillota</taxon>
        <taxon>Clostridia</taxon>
        <taxon>Lachnospirales</taxon>
        <taxon>Lachnospiraceae</taxon>
        <taxon>Enterocloster</taxon>
    </lineage>
</organism>
<sequence length="106" mass="12069">MNIVSLLEDYLSNRMDDGYLYLGSVCDPFMELEREYRLTGKCLELIRRYRIPLVITTSAASNVILDYIKILKSMESRVIVVAELSRIPFLEAMNGGGRHTGIDHAN</sequence>
<dbReference type="RefSeq" id="WP_112482920.1">
    <property type="nucleotide sequence ID" value="NZ_CAUDZF010000027.1"/>
</dbReference>
<protein>
    <submittedName>
        <fullName evidence="1">Radical SAM protein</fullName>
    </submittedName>
</protein>
<name>A0A2X2UPK6_9FIRM</name>
<accession>A0A2X2UPK6</accession>